<evidence type="ECO:0000259" key="2">
    <source>
        <dbReference type="Pfam" id="PF04321"/>
    </source>
</evidence>
<evidence type="ECO:0000313" key="3">
    <source>
        <dbReference type="EMBL" id="WBO69121.1"/>
    </source>
</evidence>
<organism evidence="3 4">
    <name type="scientific">Streptomyces camelliae</name>
    <dbReference type="NCBI Taxonomy" id="3004093"/>
    <lineage>
        <taxon>Bacteria</taxon>
        <taxon>Bacillati</taxon>
        <taxon>Actinomycetota</taxon>
        <taxon>Actinomycetes</taxon>
        <taxon>Kitasatosporales</taxon>
        <taxon>Streptomycetaceae</taxon>
        <taxon>Streptomyces</taxon>
    </lineage>
</organism>
<feature type="domain" description="RmlD-like substrate binding" evidence="2">
    <location>
        <begin position="3"/>
        <end position="60"/>
    </location>
</feature>
<dbReference type="InterPro" id="IPR029903">
    <property type="entry name" value="RmlD-like-bd"/>
</dbReference>
<feature type="region of interest" description="Disordered" evidence="1">
    <location>
        <begin position="1"/>
        <end position="45"/>
    </location>
</feature>
<dbReference type="Proteomes" id="UP001212326">
    <property type="component" value="Chromosome"/>
</dbReference>
<proteinExistence type="predicted"/>
<protein>
    <submittedName>
        <fullName evidence="3">Sugar nucleotide-binding protein</fullName>
    </submittedName>
</protein>
<keyword evidence="4" id="KW-1185">Reference proteome</keyword>
<dbReference type="Gene3D" id="3.90.25.10">
    <property type="entry name" value="UDP-galactose 4-epimerase, domain 1"/>
    <property type="match status" value="1"/>
</dbReference>
<dbReference type="Pfam" id="PF04321">
    <property type="entry name" value="RmlD_sub_bind"/>
    <property type="match status" value="1"/>
</dbReference>
<dbReference type="EMBL" id="CP115300">
    <property type="protein sequence ID" value="WBO69121.1"/>
    <property type="molecule type" value="Genomic_DNA"/>
</dbReference>
<gene>
    <name evidence="3" type="ORF">O1G22_05295</name>
</gene>
<evidence type="ECO:0000313" key="4">
    <source>
        <dbReference type="Proteomes" id="UP001212326"/>
    </source>
</evidence>
<name>A0ABY7PET0_9ACTN</name>
<reference evidence="3 4" key="1">
    <citation type="submission" date="2022-12" db="EMBL/GenBank/DDBJ databases">
        <authorList>
            <person name="Mo P."/>
        </authorList>
    </citation>
    <scope>NUCLEOTIDE SEQUENCE [LARGE SCALE GENOMIC DNA]</scope>
    <source>
        <strain evidence="3 4">HUAS 2-6</strain>
    </source>
</reference>
<evidence type="ECO:0000256" key="1">
    <source>
        <dbReference type="SAM" id="MobiDB-lite"/>
    </source>
</evidence>
<accession>A0ABY7PET0</accession>
<sequence length="78" mass="7777">MRHATGSGDAGRYEPAVGVFRPAGADPDRVRSADSRSFARPAPRPACGVLGHERWAAVGLPPPAGPALGPAGGTGPPP</sequence>